<dbReference type="HOGENOM" id="CLU_3132409_0_0_10"/>
<organism evidence="1 2">
    <name type="scientific">Bacteroides nordii CL02T12C05</name>
    <dbReference type="NCBI Taxonomy" id="997884"/>
    <lineage>
        <taxon>Bacteria</taxon>
        <taxon>Pseudomonadati</taxon>
        <taxon>Bacteroidota</taxon>
        <taxon>Bacteroidia</taxon>
        <taxon>Bacteroidales</taxon>
        <taxon>Bacteroidaceae</taxon>
        <taxon>Bacteroides</taxon>
    </lineage>
</organism>
<evidence type="ECO:0000313" key="1">
    <source>
        <dbReference type="EMBL" id="EIY51836.1"/>
    </source>
</evidence>
<gene>
    <name evidence="1" type="ORF">HMPREF1068_01383</name>
</gene>
<reference evidence="1 2" key="1">
    <citation type="submission" date="2012-02" db="EMBL/GenBank/DDBJ databases">
        <title>The Genome Sequence of Bacteroides nordii CL02T12C05.</title>
        <authorList>
            <consortium name="The Broad Institute Genome Sequencing Platform"/>
            <person name="Earl A."/>
            <person name="Ward D."/>
            <person name="Feldgarden M."/>
            <person name="Gevers D."/>
            <person name="Zitomersky N.L."/>
            <person name="Coyne M.J."/>
            <person name="Comstock L.E."/>
            <person name="Young S.K."/>
            <person name="Zeng Q."/>
            <person name="Gargeya S."/>
            <person name="Fitzgerald M."/>
            <person name="Haas B."/>
            <person name="Abouelleil A."/>
            <person name="Alvarado L."/>
            <person name="Arachchi H.M."/>
            <person name="Berlin A."/>
            <person name="Chapman S.B."/>
            <person name="Gearin G."/>
            <person name="Goldberg J."/>
            <person name="Griggs A."/>
            <person name="Gujja S."/>
            <person name="Hansen M."/>
            <person name="Heiman D."/>
            <person name="Howarth C."/>
            <person name="Larimer J."/>
            <person name="Lui A."/>
            <person name="MacDonald P.J.P."/>
            <person name="McCowen C."/>
            <person name="Montmayeur A."/>
            <person name="Murphy C."/>
            <person name="Neiman D."/>
            <person name="Pearson M."/>
            <person name="Priest M."/>
            <person name="Roberts A."/>
            <person name="Saif S."/>
            <person name="Shea T."/>
            <person name="Sisk P."/>
            <person name="Stolte C."/>
            <person name="Sykes S."/>
            <person name="Wortman J."/>
            <person name="Nusbaum C."/>
            <person name="Birren B."/>
        </authorList>
    </citation>
    <scope>NUCLEOTIDE SEQUENCE [LARGE SCALE GENOMIC DNA]</scope>
    <source>
        <strain evidence="1 2">CL02T12C05</strain>
    </source>
</reference>
<evidence type="ECO:0000313" key="2">
    <source>
        <dbReference type="Proteomes" id="UP000003089"/>
    </source>
</evidence>
<dbReference type="EMBL" id="AGXS01000015">
    <property type="protein sequence ID" value="EIY51836.1"/>
    <property type="molecule type" value="Genomic_DNA"/>
</dbReference>
<keyword evidence="2" id="KW-1185">Reference proteome</keyword>
<comment type="caution">
    <text evidence="1">The sequence shown here is derived from an EMBL/GenBank/DDBJ whole genome shotgun (WGS) entry which is preliminary data.</text>
</comment>
<accession>I9S7Z2</accession>
<dbReference type="Proteomes" id="UP000003089">
    <property type="component" value="Unassembled WGS sequence"/>
</dbReference>
<protein>
    <submittedName>
        <fullName evidence="1">Uncharacterized protein</fullName>
    </submittedName>
</protein>
<dbReference type="AlphaFoldDB" id="I9S7Z2"/>
<name>I9S7Z2_9BACE</name>
<proteinExistence type="predicted"/>
<sequence>MKIKHLPPFKQLISSNIQTMEDERETYLRESYSINNFNIDGRLPPSVST</sequence>